<evidence type="ECO:0000313" key="3">
    <source>
        <dbReference type="Proteomes" id="UP001497525"/>
    </source>
</evidence>
<feature type="coiled-coil region" evidence="1">
    <location>
        <begin position="99"/>
        <end position="189"/>
    </location>
</feature>
<proteinExistence type="predicted"/>
<reference evidence="2" key="1">
    <citation type="submission" date="2024-06" db="EMBL/GenBank/DDBJ databases">
        <authorList>
            <person name="Liu X."/>
            <person name="Lenzi L."/>
            <person name="Haldenby T S."/>
            <person name="Uol C."/>
        </authorList>
    </citation>
    <scope>NUCLEOTIDE SEQUENCE</scope>
</reference>
<evidence type="ECO:0000256" key="1">
    <source>
        <dbReference type="SAM" id="Coils"/>
    </source>
</evidence>
<dbReference type="Gene3D" id="6.10.250.2730">
    <property type="match status" value="1"/>
</dbReference>
<comment type="caution">
    <text evidence="2">The sequence shown here is derived from an EMBL/GenBank/DDBJ whole genome shotgun (WGS) entry which is preliminary data.</text>
</comment>
<keyword evidence="1" id="KW-0175">Coiled coil</keyword>
<gene>
    <name evidence="2" type="ORF">CDAUBV1_LOCUS4224</name>
</gene>
<protein>
    <submittedName>
        <fullName evidence="2">Uncharacterized protein</fullName>
    </submittedName>
</protein>
<dbReference type="Proteomes" id="UP001497525">
    <property type="component" value="Unassembled WGS sequence"/>
</dbReference>
<feature type="coiled-coil region" evidence="1">
    <location>
        <begin position="33"/>
        <end position="67"/>
    </location>
</feature>
<name>A0AAV2T6M1_CALDB</name>
<accession>A0AAV2T6M1</accession>
<dbReference type="EMBL" id="CAXLJL010000101">
    <property type="protein sequence ID" value="CAL5131719.1"/>
    <property type="molecule type" value="Genomic_DNA"/>
</dbReference>
<evidence type="ECO:0000313" key="2">
    <source>
        <dbReference type="EMBL" id="CAL5131719.1"/>
    </source>
</evidence>
<organism evidence="2 3">
    <name type="scientific">Calicophoron daubneyi</name>
    <name type="common">Rumen fluke</name>
    <name type="synonym">Paramphistomum daubneyi</name>
    <dbReference type="NCBI Taxonomy" id="300641"/>
    <lineage>
        <taxon>Eukaryota</taxon>
        <taxon>Metazoa</taxon>
        <taxon>Spiralia</taxon>
        <taxon>Lophotrochozoa</taxon>
        <taxon>Platyhelminthes</taxon>
        <taxon>Trematoda</taxon>
        <taxon>Digenea</taxon>
        <taxon>Plagiorchiida</taxon>
        <taxon>Pronocephalata</taxon>
        <taxon>Paramphistomoidea</taxon>
        <taxon>Paramphistomidae</taxon>
        <taxon>Calicophoron</taxon>
    </lineage>
</organism>
<dbReference type="AlphaFoldDB" id="A0AAV2T6M1"/>
<sequence>MEETVYTNTAICEESERNSKNIIEKLYQLQYEKESLKKDNTKLQCQLDSAEETIKECSARLNLLTQEVSSFAEAAAERNGLLEALDECRTQLSALKLLYEEQLGQNNSLSSELEEAKQKHSKLVEKMEDMERNYKEKDQQLIELVEVIREYEEIIDQRQMVVREKTDEVEKLSFECEEMRSHIRDLEEQWEFTQAQDVSNSNVGYIVQTREEEYETCRWVR</sequence>